<dbReference type="PANTHER" id="PTHR30061">
    <property type="entry name" value="MALTOSE-BINDING PERIPLASMIC PROTEIN"/>
    <property type="match status" value="1"/>
</dbReference>
<dbReference type="GO" id="GO:0015768">
    <property type="term" value="P:maltose transport"/>
    <property type="evidence" value="ECO:0007669"/>
    <property type="project" value="TreeGrafter"/>
</dbReference>
<accession>A0A135L4N1</accession>
<keyword evidence="3" id="KW-0732">Signal</keyword>
<comment type="similarity">
    <text evidence="1">Belongs to the bacterial solute-binding protein 1 family.</text>
</comment>
<proteinExistence type="inferred from homology"/>
<reference evidence="4 5" key="1">
    <citation type="submission" date="2016-02" db="EMBL/GenBank/DDBJ databases">
        <title>Draft Genome for Tepidibacillus decaturensis nov. sp. Strain Z9, an Anaerobic, Moderately Thermophilic and Heterotrophic Bacterium from Deep Subsurface of the Illinois Basin, USA.</title>
        <authorList>
            <person name="Dong Y."/>
            <person name="Chang J.Y."/>
            <person name="Sanford R."/>
            <person name="Fouke B.W."/>
        </authorList>
    </citation>
    <scope>NUCLEOTIDE SEQUENCE [LARGE SCALE GENOMIC DNA]</scope>
    <source>
        <strain evidence="4 5">Z9</strain>
    </source>
</reference>
<dbReference type="Gene3D" id="3.40.190.10">
    <property type="entry name" value="Periplasmic binding protein-like II"/>
    <property type="match status" value="1"/>
</dbReference>
<dbReference type="GO" id="GO:0055052">
    <property type="term" value="C:ATP-binding cassette (ABC) transporter complex, substrate-binding subunit-containing"/>
    <property type="evidence" value="ECO:0007669"/>
    <property type="project" value="TreeGrafter"/>
</dbReference>
<dbReference type="GO" id="GO:0042956">
    <property type="term" value="P:maltodextrin transmembrane transport"/>
    <property type="evidence" value="ECO:0007669"/>
    <property type="project" value="TreeGrafter"/>
</dbReference>
<protein>
    <submittedName>
        <fullName evidence="4">Sugar transporter</fullName>
    </submittedName>
</protein>
<dbReference type="PROSITE" id="PS51257">
    <property type="entry name" value="PROKAR_LIPOPROTEIN"/>
    <property type="match status" value="1"/>
</dbReference>
<keyword evidence="5" id="KW-1185">Reference proteome</keyword>
<dbReference type="SUPFAM" id="SSF53850">
    <property type="entry name" value="Periplasmic binding protein-like II"/>
    <property type="match status" value="1"/>
</dbReference>
<dbReference type="EMBL" id="LSKU01000001">
    <property type="protein sequence ID" value="KXG43890.1"/>
    <property type="molecule type" value="Genomic_DNA"/>
</dbReference>
<dbReference type="CDD" id="cd14748">
    <property type="entry name" value="PBP2_UgpB"/>
    <property type="match status" value="1"/>
</dbReference>
<dbReference type="Proteomes" id="UP000070352">
    <property type="component" value="Unassembled WGS sequence"/>
</dbReference>
<organism evidence="4 5">
    <name type="scientific">Tepidibacillus decaturensis</name>
    <dbReference type="NCBI Taxonomy" id="1413211"/>
    <lineage>
        <taxon>Bacteria</taxon>
        <taxon>Bacillati</taxon>
        <taxon>Bacillota</taxon>
        <taxon>Bacilli</taxon>
        <taxon>Bacillales</taxon>
        <taxon>Bacillaceae</taxon>
        <taxon>Tepidibacillus</taxon>
    </lineage>
</organism>
<evidence type="ECO:0000256" key="2">
    <source>
        <dbReference type="ARBA" id="ARBA00022448"/>
    </source>
</evidence>
<dbReference type="PANTHER" id="PTHR30061:SF50">
    <property type="entry name" value="MALTOSE_MALTODEXTRIN-BINDING PERIPLASMIC PROTEIN"/>
    <property type="match status" value="1"/>
</dbReference>
<evidence type="ECO:0000256" key="1">
    <source>
        <dbReference type="ARBA" id="ARBA00008520"/>
    </source>
</evidence>
<evidence type="ECO:0000256" key="3">
    <source>
        <dbReference type="ARBA" id="ARBA00022729"/>
    </source>
</evidence>
<dbReference type="OrthoDB" id="9782846at2"/>
<name>A0A135L4N1_9BACI</name>
<evidence type="ECO:0000313" key="4">
    <source>
        <dbReference type="EMBL" id="KXG43890.1"/>
    </source>
</evidence>
<keyword evidence="2" id="KW-0813">Transport</keyword>
<sequence length="427" mass="46705">MMKTKKVFTIITILTLLLTGILAGCSSSNEEADKGKDQGTAQGEKVQITLAGWGSSPEETKLFNQTLDAFKEKNPNIDVKFEVIADQYMDVMKTRLVGGQAADVFFLDAFEAPGLIETGVLEPLDDYVTDDFDVNDFEKPMLDAFKGKDGNIYGFPKDFSTLALFYNKKMFADAGIKNPPTTWDELREISKKLTKGTEVYGFGVAPELARLMYVAQSTGDQVVKDDKANFASDKAVNALQPIVDQHVIDKTSAQPSEVGADWGGDMFGQGKAAMVIEGPWAIPFLESNFPNLDYATAEVPTINGNKGTMAYTVAYVMNKESKNKEAAWKLISFLTGKEGMKIWTSKGIALPTRKSVAAELGFDKDPLRAPMIEGAGYATVWQGGANLPIIMNNFNNQFVSAFLGDRPLNEALKEAQDQANNEIQANQ</sequence>
<dbReference type="GO" id="GO:1901982">
    <property type="term" value="F:maltose binding"/>
    <property type="evidence" value="ECO:0007669"/>
    <property type="project" value="TreeGrafter"/>
</dbReference>
<evidence type="ECO:0000313" key="5">
    <source>
        <dbReference type="Proteomes" id="UP000070352"/>
    </source>
</evidence>
<gene>
    <name evidence="4" type="ORF">U473_07640</name>
</gene>
<dbReference type="AlphaFoldDB" id="A0A135L4N1"/>
<keyword evidence="4" id="KW-0762">Sugar transport</keyword>
<dbReference type="STRING" id="1413211.U473_07640"/>
<dbReference type="InterPro" id="IPR006059">
    <property type="entry name" value="SBP"/>
</dbReference>
<dbReference type="Pfam" id="PF01547">
    <property type="entry name" value="SBP_bac_1"/>
    <property type="match status" value="1"/>
</dbReference>
<comment type="caution">
    <text evidence="4">The sequence shown here is derived from an EMBL/GenBank/DDBJ whole genome shotgun (WGS) entry which is preliminary data.</text>
</comment>